<comment type="caution">
    <text evidence="22">The sequence shown here is derived from an EMBL/GenBank/DDBJ whole genome shotgun (WGS) entry which is preliminary data.</text>
</comment>
<feature type="compositionally biased region" description="Gly residues" evidence="17">
    <location>
        <begin position="479"/>
        <end position="490"/>
    </location>
</feature>
<dbReference type="PANTHER" id="PTHR44170:SF33">
    <property type="entry name" value="BROTHER OF IHOG, ISOFORM G-RELATED"/>
    <property type="match status" value="1"/>
</dbReference>
<evidence type="ECO:0000256" key="1">
    <source>
        <dbReference type="ARBA" id="ARBA00004370"/>
    </source>
</evidence>
<gene>
    <name evidence="22" type="primary">iHog-L</name>
    <name evidence="22" type="ORF">Hamer_G018242</name>
</gene>
<evidence type="ECO:0000256" key="13">
    <source>
        <dbReference type="ARBA" id="ARBA00037573"/>
    </source>
</evidence>
<evidence type="ECO:0000256" key="6">
    <source>
        <dbReference type="ARBA" id="ARBA00022737"/>
    </source>
</evidence>
<evidence type="ECO:0000256" key="15">
    <source>
        <dbReference type="ARBA" id="ARBA00038530"/>
    </source>
</evidence>
<comment type="subcellular location">
    <subcellularLocation>
        <location evidence="1">Membrane</location>
    </subcellularLocation>
</comment>
<dbReference type="GO" id="GO:0098609">
    <property type="term" value="P:cell-cell adhesion"/>
    <property type="evidence" value="ECO:0007669"/>
    <property type="project" value="TreeGrafter"/>
</dbReference>
<keyword evidence="4 18" id="KW-0812">Transmembrane</keyword>
<dbReference type="PANTHER" id="PTHR44170">
    <property type="entry name" value="PROTEIN SIDEKICK"/>
    <property type="match status" value="1"/>
</dbReference>
<evidence type="ECO:0000256" key="3">
    <source>
        <dbReference type="ARBA" id="ARBA00022674"/>
    </source>
</evidence>
<sequence length="1533" mass="170420">MCYCSSQRTTVPPPLHALSLLLVVVMGATTAAEFGIGFKQWPATEIYAVRGGQVRLPCATNVTAEKISWQYNHHFLLAPAVADDDDDDEEEEEEEEEEEHHRSLPFDVQQTEDGSVLVVNLNPREAEYQNQLGLYQCVAWFGAIALTSLPGRLVAAVLEPYPKGGAPLVELEVVEGGSARVECGAPTSVPEATITFFKDDQRLDVSQSTAYHLTPHGDLLIHDVGVWAAGEYSCIAHNTLLEEKTALNTRTILKVVPRSDQTPAAQPSFITLRTIYTGHTGTNLTLLCLVNGHPEPVVRWSKYGGTLPSRSSQQENGSLLISQLAVEDEGTYLCQANNGVGSEVTLDVAVDVLEVPSITQSPDSQDVEEGKGVSLVCKATGHPQPKIMWVFNGGLVRNDGNILITENGLTIDVVAKEHAGIFQCFAHNPEGTVQSVAMISVVPKTVTAGPGATILNNNYVPSETNDNQRWRNGQRRDGGGGNGGKVGGNGGERRGHDRSGVPGQGGTSRRNEEKVEEPVVTEKKKGKKGFMVPPSKPRMTKVSDESVMVTWDGPETSGLPILFYKIQFKLVRSRGNRGSRWMTVDDDIPSHVHSYEVTGLQTGRTYRFRIAAVYANNDNKLGPNSQRFLLEKDLIMQRPAYPPTITTLIPQGSTAVKLEWQYDPSPGVPLTILGAAERSIVISHLQANVSYDFKIQCFNLAGASDFSAVFKKNVAGSPPVTTEAPAVVNDIVPIVKNDDLTLSNVHLYIILGAVLGLLLLIVIVSATVYTCRNKHSEDDTRSTKYEDTSLHIHRETSTYILPHQRNNGQSPNGYLPHQGIDVTQGDDDKAAIESAVVENNNHNAQERCYTPSTRRRAPGDGSVDADAKTQVQPRHSSESCEGNVRSCGDKDPTTRDLALKKLCWSLVLMIGLTMTLQLPQSQSQLPQSHPELPESLPQLVAQFIKELENEYFQGCTTVIFHETPTLEGRQGGIYIDSGSDLMDQRALMDYGSFMMGHFLSTRGSPWIIFNLGHNLSNVLLDTDLNTVMRCPVYVTLARDISHAQNLFLQTNRDWDKYFLSRKHLIVTESETTALEEFLKLEEINTMSNLLFVRPGVSSSTLKVFTNTPYGLPSPRSLLTWRAGLLVTKDKKDLFPDKPSDGEMWGWEQDNGSWTGLMGDLQYRQADIGVADLYIMEQYFAIIDMSQEYDIEYLCFVNLVPGPLPQWMALGLPFLLETWVAIFISVLAGMLMLVGITRLGFIINLKEGQAQEVPWFRHSANICLLLYACVMNTSWMRVPTASHLRIFVFLWSMAFIILAVAYKGSLVSYLTVHLEQPPIDTHRQLHEKDVDVGSIGYTLKRVMEKNADPYVRFLAERYQHVPSTSEGLQRTVQGRYSFLESRGFLDYTIAVDYTDRRGKASLHVMREYIAPFGIGLAYPKYVPYIAKFNTIIRKLTEAGLAKKWLADIIIKSKQAKITRRNKQEVFKKYVMEEKVEEEKIKPILRVCQRGDKSDTTQQERLQGRILDVLCLPYCTVLTPAPPVLETYNGANFRY</sequence>
<dbReference type="InterPro" id="IPR036179">
    <property type="entry name" value="Ig-like_dom_sf"/>
</dbReference>
<dbReference type="SUPFAM" id="SSF49265">
    <property type="entry name" value="Fibronectin type III"/>
    <property type="match status" value="1"/>
</dbReference>
<keyword evidence="8 18" id="KW-1133">Transmembrane helix</keyword>
<evidence type="ECO:0000256" key="2">
    <source>
        <dbReference type="ARBA" id="ARBA00008685"/>
    </source>
</evidence>
<keyword evidence="11" id="KW-0325">Glycoprotein</keyword>
<feature type="compositionally biased region" description="Acidic residues" evidence="17">
    <location>
        <begin position="83"/>
        <end position="98"/>
    </location>
</feature>
<feature type="non-terminal residue" evidence="22">
    <location>
        <position position="1533"/>
    </location>
</feature>
<feature type="chain" id="PRO_5035319464" description="Interference hedgehog" evidence="19">
    <location>
        <begin position="32"/>
        <end position="1533"/>
    </location>
</feature>
<feature type="transmembrane region" description="Helical" evidence="18">
    <location>
        <begin position="1281"/>
        <end position="1301"/>
    </location>
</feature>
<name>A0A8J5MK81_HOMAM</name>
<dbReference type="EMBL" id="JAHLQT010044460">
    <property type="protein sequence ID" value="KAG7154491.1"/>
    <property type="molecule type" value="Genomic_DNA"/>
</dbReference>
<dbReference type="FunFam" id="2.60.40.10:FF:000032">
    <property type="entry name" value="palladin isoform X1"/>
    <property type="match status" value="2"/>
</dbReference>
<protein>
    <recommendedName>
        <fullName evidence="16">Interference hedgehog</fullName>
    </recommendedName>
</protein>
<evidence type="ECO:0000259" key="20">
    <source>
        <dbReference type="PROSITE" id="PS50835"/>
    </source>
</evidence>
<evidence type="ECO:0000256" key="4">
    <source>
        <dbReference type="ARBA" id="ARBA00022692"/>
    </source>
</evidence>
<keyword evidence="7" id="KW-0654">Proteoglycan</keyword>
<dbReference type="CDD" id="cd00063">
    <property type="entry name" value="FN3"/>
    <property type="match status" value="2"/>
</dbReference>
<comment type="similarity">
    <text evidence="2">Belongs to the glutamate-gated ion channel (TC 1.A.10.1) family.</text>
</comment>
<keyword evidence="12" id="KW-0393">Immunoglobulin domain</keyword>
<comment type="function">
    <text evidence="13">Mediates response to the active Hedgehog (Hh) protein signal in embryos, functioning upstream or at the level of patched (ptc).</text>
</comment>
<accession>A0A8J5MK81</accession>
<dbReference type="InterPro" id="IPR003598">
    <property type="entry name" value="Ig_sub2"/>
</dbReference>
<dbReference type="Gene3D" id="2.60.40.10">
    <property type="entry name" value="Immunoglobulins"/>
    <property type="match status" value="4"/>
</dbReference>
<dbReference type="GO" id="GO:0016020">
    <property type="term" value="C:membrane"/>
    <property type="evidence" value="ECO:0007669"/>
    <property type="project" value="InterPro"/>
</dbReference>
<dbReference type="SUPFAM" id="SSF53850">
    <property type="entry name" value="Periplasmic binding protein-like II"/>
    <property type="match status" value="1"/>
</dbReference>
<keyword evidence="5 19" id="KW-0732">Signal</keyword>
<evidence type="ECO:0000256" key="16">
    <source>
        <dbReference type="ARBA" id="ARBA00041099"/>
    </source>
</evidence>
<reference evidence="22" key="1">
    <citation type="journal article" date="2021" name="Sci. Adv.">
        <title>The American lobster genome reveals insights on longevity, neural, and immune adaptations.</title>
        <authorList>
            <person name="Polinski J.M."/>
            <person name="Zimin A.V."/>
            <person name="Clark K.F."/>
            <person name="Kohn A.B."/>
            <person name="Sadowski N."/>
            <person name="Timp W."/>
            <person name="Ptitsyn A."/>
            <person name="Khanna P."/>
            <person name="Romanova D.Y."/>
            <person name="Williams P."/>
            <person name="Greenwood S.J."/>
            <person name="Moroz L.L."/>
            <person name="Walt D.R."/>
            <person name="Bodnar A.G."/>
        </authorList>
    </citation>
    <scope>NUCLEOTIDE SEQUENCE</scope>
    <source>
        <strain evidence="22">GMGI-L3</strain>
    </source>
</reference>
<feature type="transmembrane region" description="Helical" evidence="18">
    <location>
        <begin position="745"/>
        <end position="771"/>
    </location>
</feature>
<dbReference type="Pfam" id="PF13927">
    <property type="entry name" value="Ig_3"/>
    <property type="match status" value="3"/>
</dbReference>
<dbReference type="InterPro" id="IPR036116">
    <property type="entry name" value="FN3_sf"/>
</dbReference>
<feature type="signal peptide" evidence="19">
    <location>
        <begin position="1"/>
        <end position="31"/>
    </location>
</feature>
<feature type="compositionally biased region" description="Polar residues" evidence="17">
    <location>
        <begin position="454"/>
        <end position="464"/>
    </location>
</feature>
<dbReference type="SMART" id="SM00060">
    <property type="entry name" value="FN3"/>
    <property type="match status" value="2"/>
</dbReference>
<dbReference type="InterPro" id="IPR001320">
    <property type="entry name" value="Iontro_rcpt_C"/>
</dbReference>
<feature type="region of interest" description="Disordered" evidence="17">
    <location>
        <begin position="843"/>
        <end position="890"/>
    </location>
</feature>
<feature type="domain" description="Ig-like" evidence="20">
    <location>
        <begin position="162"/>
        <end position="253"/>
    </location>
</feature>
<keyword evidence="23" id="KW-1185">Reference proteome</keyword>
<feature type="region of interest" description="Disordered" evidence="17">
    <location>
        <begin position="83"/>
        <end position="107"/>
    </location>
</feature>
<dbReference type="CDD" id="cd00096">
    <property type="entry name" value="Ig"/>
    <property type="match status" value="1"/>
</dbReference>
<evidence type="ECO:0000256" key="11">
    <source>
        <dbReference type="ARBA" id="ARBA00023180"/>
    </source>
</evidence>
<dbReference type="Pfam" id="PF00060">
    <property type="entry name" value="Lig_chan"/>
    <property type="match status" value="1"/>
</dbReference>
<dbReference type="InterPro" id="IPR003599">
    <property type="entry name" value="Ig_sub"/>
</dbReference>
<dbReference type="InterPro" id="IPR007110">
    <property type="entry name" value="Ig-like_dom"/>
</dbReference>
<feature type="transmembrane region" description="Helical" evidence="18">
    <location>
        <begin position="1218"/>
        <end position="1242"/>
    </location>
</feature>
<evidence type="ECO:0000256" key="7">
    <source>
        <dbReference type="ARBA" id="ARBA00022974"/>
    </source>
</evidence>
<keyword evidence="6" id="KW-0677">Repeat</keyword>
<dbReference type="GO" id="GO:0007399">
    <property type="term" value="P:nervous system development"/>
    <property type="evidence" value="ECO:0007669"/>
    <property type="project" value="TreeGrafter"/>
</dbReference>
<proteinExistence type="inferred from homology"/>
<dbReference type="Gene3D" id="1.10.287.70">
    <property type="match status" value="1"/>
</dbReference>
<evidence type="ECO:0000256" key="18">
    <source>
        <dbReference type="SAM" id="Phobius"/>
    </source>
</evidence>
<dbReference type="PROSITE" id="PS50853">
    <property type="entry name" value="FN3"/>
    <property type="match status" value="1"/>
</dbReference>
<dbReference type="GO" id="GO:0015276">
    <property type="term" value="F:ligand-gated monoatomic ion channel activity"/>
    <property type="evidence" value="ECO:0007669"/>
    <property type="project" value="InterPro"/>
</dbReference>
<evidence type="ECO:0000256" key="5">
    <source>
        <dbReference type="ARBA" id="ARBA00022729"/>
    </source>
</evidence>
<keyword evidence="3" id="KW-0358">Heparin-binding</keyword>
<evidence type="ECO:0000256" key="12">
    <source>
        <dbReference type="ARBA" id="ARBA00023319"/>
    </source>
</evidence>
<evidence type="ECO:0000259" key="21">
    <source>
        <dbReference type="PROSITE" id="PS50853"/>
    </source>
</evidence>
<feature type="domain" description="Ig-like" evidence="20">
    <location>
        <begin position="267"/>
        <end position="347"/>
    </location>
</feature>
<organism evidence="22 23">
    <name type="scientific">Homarus americanus</name>
    <name type="common">American lobster</name>
    <dbReference type="NCBI Taxonomy" id="6706"/>
    <lineage>
        <taxon>Eukaryota</taxon>
        <taxon>Metazoa</taxon>
        <taxon>Ecdysozoa</taxon>
        <taxon>Arthropoda</taxon>
        <taxon>Crustacea</taxon>
        <taxon>Multicrustacea</taxon>
        <taxon>Malacostraca</taxon>
        <taxon>Eumalacostraca</taxon>
        <taxon>Eucarida</taxon>
        <taxon>Decapoda</taxon>
        <taxon>Pleocyemata</taxon>
        <taxon>Astacidea</taxon>
        <taxon>Nephropoidea</taxon>
        <taxon>Nephropidae</taxon>
        <taxon>Homarus</taxon>
    </lineage>
</organism>
<dbReference type="InterPro" id="IPR013783">
    <property type="entry name" value="Ig-like_fold"/>
</dbReference>
<dbReference type="Proteomes" id="UP000747542">
    <property type="component" value="Unassembled WGS sequence"/>
</dbReference>
<dbReference type="Pfam" id="PF00041">
    <property type="entry name" value="fn3"/>
    <property type="match status" value="1"/>
</dbReference>
<dbReference type="SMART" id="SM00408">
    <property type="entry name" value="IGc2"/>
    <property type="match status" value="3"/>
</dbReference>
<evidence type="ECO:0000256" key="19">
    <source>
        <dbReference type="SAM" id="SignalP"/>
    </source>
</evidence>
<evidence type="ECO:0000256" key="17">
    <source>
        <dbReference type="SAM" id="MobiDB-lite"/>
    </source>
</evidence>
<feature type="compositionally biased region" description="Basic and acidic residues" evidence="17">
    <location>
        <begin position="466"/>
        <end position="478"/>
    </location>
</feature>
<dbReference type="SMART" id="SM00409">
    <property type="entry name" value="IG"/>
    <property type="match status" value="4"/>
</dbReference>
<feature type="compositionally biased region" description="Basic and acidic residues" evidence="17">
    <location>
        <begin position="509"/>
        <end position="523"/>
    </location>
</feature>
<evidence type="ECO:0000256" key="9">
    <source>
        <dbReference type="ARBA" id="ARBA00023136"/>
    </source>
</evidence>
<evidence type="ECO:0000313" key="22">
    <source>
        <dbReference type="EMBL" id="KAG7154491.1"/>
    </source>
</evidence>
<evidence type="ECO:0000313" key="23">
    <source>
        <dbReference type="Proteomes" id="UP000747542"/>
    </source>
</evidence>
<dbReference type="InterPro" id="IPR003961">
    <property type="entry name" value="FN3_dom"/>
</dbReference>
<feature type="region of interest" description="Disordered" evidence="17">
    <location>
        <begin position="454"/>
        <end position="539"/>
    </location>
</feature>
<dbReference type="PROSITE" id="PS50835">
    <property type="entry name" value="IG_LIKE"/>
    <property type="match status" value="3"/>
</dbReference>
<keyword evidence="9 18" id="KW-0472">Membrane</keyword>
<feature type="domain" description="Ig-like" evidence="20">
    <location>
        <begin position="356"/>
        <end position="440"/>
    </location>
</feature>
<evidence type="ECO:0000256" key="10">
    <source>
        <dbReference type="ARBA" id="ARBA00023157"/>
    </source>
</evidence>
<keyword evidence="10" id="KW-1015">Disulfide bond</keyword>
<dbReference type="Gene3D" id="3.40.190.10">
    <property type="entry name" value="Periplasmic binding protein-like II"/>
    <property type="match status" value="1"/>
</dbReference>
<evidence type="ECO:0000256" key="8">
    <source>
        <dbReference type="ARBA" id="ARBA00022989"/>
    </source>
</evidence>
<evidence type="ECO:0000256" key="14">
    <source>
        <dbReference type="ARBA" id="ARBA00038144"/>
    </source>
</evidence>
<dbReference type="SUPFAM" id="SSF48726">
    <property type="entry name" value="Immunoglobulin"/>
    <property type="match status" value="3"/>
</dbReference>
<comment type="similarity">
    <text evidence="14">Belongs to the immunoglobulin superfamily. IHOG family.</text>
</comment>
<comment type="subunit">
    <text evidence="15">Homodimer. Heterotetramer; 2 iHog chains bind 2 hh chains when facilitated by heparin, heparin is required to promote high-affinity interactions between hh and iHog.</text>
</comment>
<feature type="domain" description="Fibronectin type-III" evidence="21">
    <location>
        <begin position="533"/>
        <end position="635"/>
    </location>
</feature>